<dbReference type="InterPro" id="IPR013783">
    <property type="entry name" value="Ig-like_fold"/>
</dbReference>
<keyword evidence="5 10" id="KW-1133">Transmembrane helix</keyword>
<dbReference type="OrthoDB" id="428111at2759"/>
<gene>
    <name evidence="14" type="primary">LOC108678087</name>
</gene>
<dbReference type="GO" id="GO:0098609">
    <property type="term" value="P:cell-cell adhesion"/>
    <property type="evidence" value="ECO:0007669"/>
    <property type="project" value="TreeGrafter"/>
</dbReference>
<dbReference type="InterPro" id="IPR036179">
    <property type="entry name" value="Ig-like_dom_sf"/>
</dbReference>
<dbReference type="Pfam" id="PF07679">
    <property type="entry name" value="I-set"/>
    <property type="match status" value="1"/>
</dbReference>
<dbReference type="PANTHER" id="PTHR44170:SF29">
    <property type="entry name" value="NEOGENIN"/>
    <property type="match status" value="1"/>
</dbReference>
<dbReference type="SMART" id="SM00409">
    <property type="entry name" value="IG"/>
    <property type="match status" value="2"/>
</dbReference>
<dbReference type="CDD" id="cd00063">
    <property type="entry name" value="FN3"/>
    <property type="match status" value="3"/>
</dbReference>
<dbReference type="Pfam" id="PF00041">
    <property type="entry name" value="fn3"/>
    <property type="match status" value="2"/>
</dbReference>
<dbReference type="PANTHER" id="PTHR44170">
    <property type="entry name" value="PROTEIN SIDEKICK"/>
    <property type="match status" value="1"/>
</dbReference>
<feature type="domain" description="Fibronectin type-III" evidence="12">
    <location>
        <begin position="239"/>
        <end position="334"/>
    </location>
</feature>
<evidence type="ECO:0000256" key="6">
    <source>
        <dbReference type="ARBA" id="ARBA00023136"/>
    </source>
</evidence>
<dbReference type="CDD" id="cd00096">
    <property type="entry name" value="Ig"/>
    <property type="match status" value="1"/>
</dbReference>
<comment type="subcellular location">
    <subcellularLocation>
        <location evidence="1">Membrane</location>
        <topology evidence="1">Single-pass membrane protein</topology>
    </subcellularLocation>
</comment>
<keyword evidence="8" id="KW-0393">Immunoglobulin domain</keyword>
<proteinExistence type="predicted"/>
<feature type="compositionally biased region" description="Pro residues" evidence="9">
    <location>
        <begin position="226"/>
        <end position="242"/>
    </location>
</feature>
<dbReference type="InterPro" id="IPR007110">
    <property type="entry name" value="Ig-like_dom"/>
</dbReference>
<evidence type="ECO:0000259" key="11">
    <source>
        <dbReference type="PROSITE" id="PS50835"/>
    </source>
</evidence>
<dbReference type="FunFam" id="2.60.40.10:FF:000008">
    <property type="entry name" value="roundabout homolog 2 isoform X2"/>
    <property type="match status" value="1"/>
</dbReference>
<feature type="compositionally biased region" description="Polar residues" evidence="9">
    <location>
        <begin position="978"/>
        <end position="992"/>
    </location>
</feature>
<evidence type="ECO:0000256" key="9">
    <source>
        <dbReference type="SAM" id="MobiDB-lite"/>
    </source>
</evidence>
<feature type="region of interest" description="Disordered" evidence="9">
    <location>
        <begin position="223"/>
        <end position="246"/>
    </location>
</feature>
<protein>
    <submittedName>
        <fullName evidence="14">Roundabout homolog 2</fullName>
    </submittedName>
</protein>
<evidence type="ECO:0000259" key="12">
    <source>
        <dbReference type="PROSITE" id="PS50853"/>
    </source>
</evidence>
<evidence type="ECO:0000256" key="3">
    <source>
        <dbReference type="ARBA" id="ARBA00022729"/>
    </source>
</evidence>
<keyword evidence="6 10" id="KW-0472">Membrane</keyword>
<dbReference type="InterPro" id="IPR013098">
    <property type="entry name" value="Ig_I-set"/>
</dbReference>
<evidence type="ECO:0000256" key="10">
    <source>
        <dbReference type="SAM" id="Phobius"/>
    </source>
</evidence>
<name>A0A979FMU1_HYAAZ</name>
<feature type="compositionally biased region" description="Pro residues" evidence="9">
    <location>
        <begin position="862"/>
        <end position="873"/>
    </location>
</feature>
<feature type="region of interest" description="Disordered" evidence="9">
    <location>
        <begin position="826"/>
        <end position="957"/>
    </location>
</feature>
<dbReference type="RefSeq" id="XP_047738369.1">
    <property type="nucleotide sequence ID" value="XM_047882413.1"/>
</dbReference>
<organism evidence="13 14">
    <name type="scientific">Hyalella azteca</name>
    <name type="common">Amphipod</name>
    <dbReference type="NCBI Taxonomy" id="294128"/>
    <lineage>
        <taxon>Eukaryota</taxon>
        <taxon>Metazoa</taxon>
        <taxon>Ecdysozoa</taxon>
        <taxon>Arthropoda</taxon>
        <taxon>Crustacea</taxon>
        <taxon>Multicrustacea</taxon>
        <taxon>Malacostraca</taxon>
        <taxon>Eumalacostraca</taxon>
        <taxon>Peracarida</taxon>
        <taxon>Amphipoda</taxon>
        <taxon>Senticaudata</taxon>
        <taxon>Talitrida</taxon>
        <taxon>Talitroidea</taxon>
        <taxon>Hyalellidae</taxon>
        <taxon>Hyalella</taxon>
    </lineage>
</organism>
<dbReference type="InterPro" id="IPR003599">
    <property type="entry name" value="Ig_sub"/>
</dbReference>
<feature type="region of interest" description="Disordered" evidence="9">
    <location>
        <begin position="354"/>
        <end position="387"/>
    </location>
</feature>
<feature type="region of interest" description="Disordered" evidence="9">
    <location>
        <begin position="650"/>
        <end position="690"/>
    </location>
</feature>
<evidence type="ECO:0000256" key="8">
    <source>
        <dbReference type="ARBA" id="ARBA00023319"/>
    </source>
</evidence>
<sequence length="1091" mass="117740">MCEAVNVVGTARANASLTVYSAPEFLVQPEDVTVEEGASAAFECLAVGRPPPLVVWSRRDDLKLLLPRASPPSADQEDSPNIWVNVEGTLIISKVRRDQAGWYTCAAVSASGSIVSRALLRVPATTRLPPPLLAVRPSDVSVARSSVAMFRCQAQGDPTPSIAWLREGDDTPIPADHPRYTVLGSGTLQISDVRPSDVGKFWCRATSASGSSSASATLTLLLPSAAPRPTPSPTQLPGPPSAPRLRSHNATAITVSWSPPHQEGDSPITNYVLEVWGGQFERWTELTEHIPAESYTLSGLLPDTQYRAAVRAMNLVGTSPASPVSEALITSHSDTSQPVADMGIDSALIARDNEDHRGVGNGSPVIGSDRDGGSAKTGDASSSGNEGVERIRSVLAHPLVTLQEPTAISSSAIRIQWKVLEHEEVMEGFYIMYRDLASANHRFETAEVRSRDITSQTISGLQAYTHYEIFVIPFSGSVHGHPSNSRVVRTQEDVPTGTPTGLSSLVLNDTSAVISWKPPRATDLHGPLVSFSMWLRQNETSPHSNLTLRPDLLSVTLHNLTRGARYTVSLAAQTRLGSGPHSDPYRFVQDPTLPSGAGMGPSRAPSPLLAVLQGHWFLGGAGAAVVLALSVCVAVIAARRRNNEKRALGGYKMEPRGMNGSTGSGSNGLWIERSGSSNGSNANTLDTKADPSTEKLLNAVSITPAEYVEVFATPTHVLQNNLQNPATSPLQSHRNLINQRELQDQRDLQNNRDLQNLKNRGMSPCSQEQQPETPVAYATTSIIRNRNKGTLTPNIMAAPPGNDYTSASQVPNHNLALYCTLKKQQQKDEQQLQQQRQFIPSPHNPHGAAHRGYFSPWDQYAPPLPQHPPPDPPHASHLLPQTQRRQQSPLVARVSQHKPQAHSTASLPRQPCAAPSPLVKRGVNTGDFDGLEISSSSSPRHELSDSSSQVIPGLQGLQGLSGSRVIGATSAARFGPRETSNLNPPIPNSSLDMSGPPKNLRFGEVIPTTVRRSDMYNSYQTPAVLQYDDQPRFSDLSMYDGTDAPYSERNAFYESASIFYGTPSDAKNNQAPRHNPVSNSDRPQQMESVAR</sequence>
<dbReference type="InterPro" id="IPR003961">
    <property type="entry name" value="FN3_dom"/>
</dbReference>
<dbReference type="SUPFAM" id="SSF49265">
    <property type="entry name" value="Fibronectin type III"/>
    <property type="match status" value="2"/>
</dbReference>
<evidence type="ECO:0000256" key="4">
    <source>
        <dbReference type="ARBA" id="ARBA00022737"/>
    </source>
</evidence>
<dbReference type="AlphaFoldDB" id="A0A979FMU1"/>
<keyword evidence="3" id="KW-0732">Signal</keyword>
<dbReference type="InterPro" id="IPR003598">
    <property type="entry name" value="Ig_sub2"/>
</dbReference>
<dbReference type="SMART" id="SM00408">
    <property type="entry name" value="IGc2"/>
    <property type="match status" value="2"/>
</dbReference>
<dbReference type="SUPFAM" id="SSF48726">
    <property type="entry name" value="Immunoglobulin"/>
    <property type="match status" value="2"/>
</dbReference>
<dbReference type="InterPro" id="IPR036116">
    <property type="entry name" value="FN3_sf"/>
</dbReference>
<evidence type="ECO:0000256" key="7">
    <source>
        <dbReference type="ARBA" id="ARBA00023157"/>
    </source>
</evidence>
<dbReference type="Pfam" id="PF13927">
    <property type="entry name" value="Ig_3"/>
    <property type="match status" value="1"/>
</dbReference>
<keyword evidence="7" id="KW-1015">Disulfide bond</keyword>
<dbReference type="PROSITE" id="PS50853">
    <property type="entry name" value="FN3"/>
    <property type="match status" value="3"/>
</dbReference>
<dbReference type="GO" id="GO:0007411">
    <property type="term" value="P:axon guidance"/>
    <property type="evidence" value="ECO:0007669"/>
    <property type="project" value="TreeGrafter"/>
</dbReference>
<dbReference type="GeneID" id="108678087"/>
<dbReference type="GO" id="GO:0030424">
    <property type="term" value="C:axon"/>
    <property type="evidence" value="ECO:0007669"/>
    <property type="project" value="TreeGrafter"/>
</dbReference>
<evidence type="ECO:0000313" key="13">
    <source>
        <dbReference type="Proteomes" id="UP000694843"/>
    </source>
</evidence>
<dbReference type="KEGG" id="hazt:108678087"/>
<evidence type="ECO:0000256" key="1">
    <source>
        <dbReference type="ARBA" id="ARBA00004167"/>
    </source>
</evidence>
<feature type="compositionally biased region" description="Polar residues" evidence="9">
    <location>
        <begin position="674"/>
        <end position="686"/>
    </location>
</feature>
<feature type="domain" description="Ig-like" evidence="11">
    <location>
        <begin position="131"/>
        <end position="219"/>
    </location>
</feature>
<feature type="domain" description="Ig-like" evidence="11">
    <location>
        <begin position="23"/>
        <end position="121"/>
    </location>
</feature>
<feature type="transmembrane region" description="Helical" evidence="10">
    <location>
        <begin position="616"/>
        <end position="638"/>
    </location>
</feature>
<accession>A0A979FMU1</accession>
<keyword evidence="2 10" id="KW-0812">Transmembrane</keyword>
<feature type="domain" description="Fibronectin type-III" evidence="12">
    <location>
        <begin position="398"/>
        <end position="493"/>
    </location>
</feature>
<feature type="domain" description="Fibronectin type-III" evidence="12">
    <location>
        <begin position="498"/>
        <end position="595"/>
    </location>
</feature>
<evidence type="ECO:0000256" key="2">
    <source>
        <dbReference type="ARBA" id="ARBA00022692"/>
    </source>
</evidence>
<evidence type="ECO:0000313" key="14">
    <source>
        <dbReference type="RefSeq" id="XP_047738369.1"/>
    </source>
</evidence>
<dbReference type="SMART" id="SM00060">
    <property type="entry name" value="FN3"/>
    <property type="match status" value="3"/>
</dbReference>
<dbReference type="PROSITE" id="PS50835">
    <property type="entry name" value="IG_LIKE"/>
    <property type="match status" value="2"/>
</dbReference>
<evidence type="ECO:0000256" key="5">
    <source>
        <dbReference type="ARBA" id="ARBA00022989"/>
    </source>
</evidence>
<feature type="region of interest" description="Disordered" evidence="9">
    <location>
        <begin position="1061"/>
        <end position="1091"/>
    </location>
</feature>
<dbReference type="Proteomes" id="UP000694843">
    <property type="component" value="Unplaced"/>
</dbReference>
<keyword evidence="4" id="KW-0677">Repeat</keyword>
<dbReference type="Gene3D" id="2.60.40.10">
    <property type="entry name" value="Immunoglobulins"/>
    <property type="match status" value="5"/>
</dbReference>
<dbReference type="GO" id="GO:0005886">
    <property type="term" value="C:plasma membrane"/>
    <property type="evidence" value="ECO:0007669"/>
    <property type="project" value="TreeGrafter"/>
</dbReference>
<dbReference type="FunFam" id="2.60.40.10:FF:000032">
    <property type="entry name" value="palladin isoform X1"/>
    <property type="match status" value="1"/>
</dbReference>
<feature type="region of interest" description="Disordered" evidence="9">
    <location>
        <begin position="975"/>
        <end position="998"/>
    </location>
</feature>
<reference evidence="14" key="1">
    <citation type="submission" date="2025-08" db="UniProtKB">
        <authorList>
            <consortium name="RefSeq"/>
        </authorList>
    </citation>
    <scope>IDENTIFICATION</scope>
    <source>
        <tissue evidence="14">Whole organism</tissue>
    </source>
</reference>
<feature type="compositionally biased region" description="Polar residues" evidence="9">
    <location>
        <begin position="1065"/>
        <end position="1091"/>
    </location>
</feature>
<keyword evidence="13" id="KW-1185">Reference proteome</keyword>